<keyword evidence="1" id="KW-0413">Isomerase</keyword>
<dbReference type="GO" id="GO:0005737">
    <property type="term" value="C:cytoplasm"/>
    <property type="evidence" value="ECO:0007669"/>
    <property type="project" value="InterPro"/>
</dbReference>
<dbReference type="PANTHER" id="PTHR36120">
    <property type="entry name" value="FUCOSE ISOMERASE"/>
    <property type="match status" value="1"/>
</dbReference>
<comment type="caution">
    <text evidence="3">The sequence shown here is derived from an EMBL/GenBank/DDBJ whole genome shotgun (WGS) entry which is preliminary data.</text>
</comment>
<dbReference type="InterPro" id="IPR009015">
    <property type="entry name" value="Fucose_isomerase_N/cen_sf"/>
</dbReference>
<protein>
    <submittedName>
        <fullName evidence="3">Uncharacterized protein</fullName>
    </submittedName>
</protein>
<reference evidence="3" key="1">
    <citation type="journal article" date="2014" name="Front. Microbiol.">
        <title>High frequency of phylogenetically diverse reductive dehalogenase-homologous genes in deep subseafloor sedimentary metagenomes.</title>
        <authorList>
            <person name="Kawai M."/>
            <person name="Futagami T."/>
            <person name="Toyoda A."/>
            <person name="Takaki Y."/>
            <person name="Nishi S."/>
            <person name="Hori S."/>
            <person name="Arai W."/>
            <person name="Tsubouchi T."/>
            <person name="Morono Y."/>
            <person name="Uchiyama I."/>
            <person name="Ito T."/>
            <person name="Fujiyama A."/>
            <person name="Inagaki F."/>
            <person name="Takami H."/>
        </authorList>
    </citation>
    <scope>NUCLEOTIDE SEQUENCE</scope>
    <source>
        <strain evidence="3">Expedition CK06-06</strain>
    </source>
</reference>
<dbReference type="GO" id="GO:0016861">
    <property type="term" value="F:intramolecular oxidoreductase activity, interconverting aldoses and ketoses"/>
    <property type="evidence" value="ECO:0007669"/>
    <property type="project" value="InterPro"/>
</dbReference>
<dbReference type="GO" id="GO:0005996">
    <property type="term" value="P:monosaccharide metabolic process"/>
    <property type="evidence" value="ECO:0007669"/>
    <property type="project" value="InterPro"/>
</dbReference>
<keyword evidence="2" id="KW-0119">Carbohydrate metabolism</keyword>
<evidence type="ECO:0000256" key="1">
    <source>
        <dbReference type="ARBA" id="ARBA00023235"/>
    </source>
</evidence>
<feature type="non-terminal residue" evidence="3">
    <location>
        <position position="1"/>
    </location>
</feature>
<name>X1MT14_9ZZZZ</name>
<dbReference type="SUPFAM" id="SSF53743">
    <property type="entry name" value="FucI/AraA N-terminal and middle domains"/>
    <property type="match status" value="1"/>
</dbReference>
<evidence type="ECO:0000313" key="3">
    <source>
        <dbReference type="EMBL" id="GAI09509.1"/>
    </source>
</evidence>
<evidence type="ECO:0000256" key="2">
    <source>
        <dbReference type="ARBA" id="ARBA00023277"/>
    </source>
</evidence>
<dbReference type="AlphaFoldDB" id="X1MT14"/>
<dbReference type="EMBL" id="BARV01004968">
    <property type="protein sequence ID" value="GAI09509.1"/>
    <property type="molecule type" value="Genomic_DNA"/>
</dbReference>
<proteinExistence type="predicted"/>
<gene>
    <name evidence="3" type="ORF">S06H3_10633</name>
</gene>
<dbReference type="PANTHER" id="PTHR36120:SF2">
    <property type="entry name" value="FUCOSE ISOMERASE"/>
    <property type="match status" value="1"/>
</dbReference>
<sequence length="263" mass="29146">NIAKNRGKIPTIVFSPMGTSFTGDLQATRNIPGVFVASTQDLDWLAFGLKMFSTIHQMKNTRLCIIAGNKTYDRKLDVIGTTLHYIPRKRFPEEFKKAETTDEVRKIANYYTKEAKKIVEPNKQDILNSAKNYVVARQIMAAENCQGISMDCLGLIGGRLIPCPPCMAWLQLNDEGSVGCCEADRNAAISLRLTSLLCDRPGFMQDPVPNTVNNTLMGAHCSCPTKLDGFDKPPAPFILRNHSESELGVAPQVLWRIGQKVTV</sequence>
<accession>X1MT14</accession>
<feature type="non-terminal residue" evidence="3">
    <location>
        <position position="263"/>
    </location>
</feature>
<organism evidence="3">
    <name type="scientific">marine sediment metagenome</name>
    <dbReference type="NCBI Taxonomy" id="412755"/>
    <lineage>
        <taxon>unclassified sequences</taxon>
        <taxon>metagenomes</taxon>
        <taxon>ecological metagenomes</taxon>
    </lineage>
</organism>